<dbReference type="InterPro" id="IPR006860">
    <property type="entry name" value="FecR"/>
</dbReference>
<dbReference type="Proteomes" id="UP001148184">
    <property type="component" value="Unassembled WGS sequence"/>
</dbReference>
<keyword evidence="1" id="KW-0812">Transmembrane</keyword>
<dbReference type="Gene3D" id="2.60.120.1440">
    <property type="match status" value="1"/>
</dbReference>
<evidence type="ECO:0000313" key="4">
    <source>
        <dbReference type="Proteomes" id="UP001148184"/>
    </source>
</evidence>
<evidence type="ECO:0000256" key="1">
    <source>
        <dbReference type="SAM" id="Phobius"/>
    </source>
</evidence>
<dbReference type="PIRSF" id="PIRSF018266">
    <property type="entry name" value="FecR"/>
    <property type="match status" value="1"/>
</dbReference>
<keyword evidence="1" id="KW-0472">Membrane</keyword>
<comment type="caution">
    <text evidence="3">The sequence shown here is derived from an EMBL/GenBank/DDBJ whole genome shotgun (WGS) entry which is preliminary data.</text>
</comment>
<dbReference type="RefSeq" id="WP_273892536.1">
    <property type="nucleotide sequence ID" value="NZ_JAMDGP010000002.1"/>
</dbReference>
<dbReference type="PANTHER" id="PTHR30273">
    <property type="entry name" value="PERIPLASMIC SIGNAL SENSOR AND SIGMA FACTOR ACTIVATOR FECR-RELATED"/>
    <property type="match status" value="1"/>
</dbReference>
<evidence type="ECO:0000313" key="3">
    <source>
        <dbReference type="EMBL" id="MDD1013768.1"/>
    </source>
</evidence>
<proteinExistence type="predicted"/>
<dbReference type="InterPro" id="IPR012373">
    <property type="entry name" value="Ferrdict_sens_TM"/>
</dbReference>
<name>A0ABT5P663_9PSED</name>
<evidence type="ECO:0000259" key="2">
    <source>
        <dbReference type="Pfam" id="PF04773"/>
    </source>
</evidence>
<dbReference type="Pfam" id="PF04773">
    <property type="entry name" value="FecR"/>
    <property type="match status" value="1"/>
</dbReference>
<gene>
    <name evidence="3" type="ORF">M5G17_08765</name>
</gene>
<reference evidence="3 4" key="1">
    <citation type="submission" date="2022-05" db="EMBL/GenBank/DDBJ databases">
        <title>Novel Pseudomonas spp. Isolated from a Rainbow Trout Aquaculture Facility.</title>
        <authorList>
            <person name="Testerman T."/>
            <person name="Graf J."/>
        </authorList>
    </citation>
    <scope>NUCLEOTIDE SEQUENCE [LARGE SCALE GENOMIC DNA]</scope>
    <source>
        <strain evidence="3 4">ID1025</strain>
    </source>
</reference>
<sequence length="276" mass="29527">MKRRNSQSSDPLEPFEQALKARVPSRSELLAEAKALTARQRKGKQVLVGGLSVLALSLGLWAADPAWHSEALHTAVGQRDTVRLADGTRVMLNSATTLRVETRLRSRQVELVQGEASFTVVHGPKPFTVRSQGVAVRDIGTVFNVRSDARGVQVTVLEGAVAVSSSTSAEQYLEAGQQISATGSSRGAVHTVAADRAIAWQHGKLSFDGTPLQDVLVDLQRYRAAPVRLGDPRLAGLRVSGEFDSAAVESLIDMLPSILPVQLSRQPDGGVVVNAR</sequence>
<protein>
    <submittedName>
        <fullName evidence="3">FecR domain-containing protein</fullName>
    </submittedName>
</protein>
<dbReference type="PANTHER" id="PTHR30273:SF2">
    <property type="entry name" value="PROTEIN FECR"/>
    <property type="match status" value="1"/>
</dbReference>
<organism evidence="3 4">
    <name type="scientific">Pseudomonas rubra</name>
    <dbReference type="NCBI Taxonomy" id="2942627"/>
    <lineage>
        <taxon>Bacteria</taxon>
        <taxon>Pseudomonadati</taxon>
        <taxon>Pseudomonadota</taxon>
        <taxon>Gammaproteobacteria</taxon>
        <taxon>Pseudomonadales</taxon>
        <taxon>Pseudomonadaceae</taxon>
        <taxon>Pseudomonas</taxon>
    </lineage>
</organism>
<dbReference type="EMBL" id="JAMDGZ010000017">
    <property type="protein sequence ID" value="MDD1013768.1"/>
    <property type="molecule type" value="Genomic_DNA"/>
</dbReference>
<keyword evidence="4" id="KW-1185">Reference proteome</keyword>
<accession>A0ABT5P663</accession>
<feature type="domain" description="FecR protein" evidence="2">
    <location>
        <begin position="72"/>
        <end position="161"/>
    </location>
</feature>
<dbReference type="Gene3D" id="3.55.50.30">
    <property type="match status" value="1"/>
</dbReference>
<feature type="transmembrane region" description="Helical" evidence="1">
    <location>
        <begin position="46"/>
        <end position="63"/>
    </location>
</feature>
<keyword evidence="1" id="KW-1133">Transmembrane helix</keyword>